<keyword evidence="4" id="KW-1185">Reference proteome</keyword>
<organism evidence="3 4">
    <name type="scientific">Macrococcus lamae</name>
    <dbReference type="NCBI Taxonomy" id="198484"/>
    <lineage>
        <taxon>Bacteria</taxon>
        <taxon>Bacillati</taxon>
        <taxon>Bacillota</taxon>
        <taxon>Bacilli</taxon>
        <taxon>Bacillales</taxon>
        <taxon>Staphylococcaceae</taxon>
        <taxon>Macrococcus</taxon>
    </lineage>
</organism>
<dbReference type="PIRSF" id="PIRSF015034">
    <property type="entry name" value="YacH"/>
    <property type="match status" value="1"/>
</dbReference>
<proteinExistence type="predicted"/>
<dbReference type="RefSeq" id="WP_133443685.1">
    <property type="nucleotide sequence ID" value="NZ_SCWB01000007.1"/>
</dbReference>
<dbReference type="PANTHER" id="PTHR38430:SF1">
    <property type="entry name" value="PROTEIN-ARGININE KINASE ACTIVATOR PROTEIN"/>
    <property type="match status" value="1"/>
</dbReference>
<dbReference type="GO" id="GO:0050897">
    <property type="term" value="F:cobalt ion binding"/>
    <property type="evidence" value="ECO:0007669"/>
    <property type="project" value="TreeGrafter"/>
</dbReference>
<dbReference type="GO" id="GO:1990170">
    <property type="term" value="P:stress response to cadmium ion"/>
    <property type="evidence" value="ECO:0007669"/>
    <property type="project" value="TreeGrafter"/>
</dbReference>
<dbReference type="AlphaFoldDB" id="A0A4R6BUW7"/>
<feature type="domain" description="UVR" evidence="2">
    <location>
        <begin position="88"/>
        <end position="123"/>
    </location>
</feature>
<reference evidence="3 4" key="1">
    <citation type="submission" date="2019-01" db="EMBL/GenBank/DDBJ databases">
        <title>Draft genome sequences of the type strains of six Macrococcus species.</title>
        <authorList>
            <person name="Mazhar S."/>
            <person name="Altermann E."/>
            <person name="Hill C."/>
            <person name="Mcauliffe O."/>
        </authorList>
    </citation>
    <scope>NUCLEOTIDE SEQUENCE [LARGE SCALE GENOMIC DNA]</scope>
    <source>
        <strain evidence="3 4">CCM4815</strain>
    </source>
</reference>
<evidence type="ECO:0000313" key="3">
    <source>
        <dbReference type="EMBL" id="TDM12036.1"/>
    </source>
</evidence>
<dbReference type="PANTHER" id="PTHR38430">
    <property type="entry name" value="PROTEIN-ARGININE KINASE ACTIVATOR PROTEIN"/>
    <property type="match status" value="1"/>
</dbReference>
<feature type="coiled-coil region" evidence="1">
    <location>
        <begin position="84"/>
        <end position="111"/>
    </location>
</feature>
<dbReference type="Gene3D" id="4.10.860.10">
    <property type="entry name" value="UVR domain"/>
    <property type="match status" value="1"/>
</dbReference>
<sequence length="126" mass="14404">MNFNEDEFTMNQLLKHLLASGEMTGRQEVCPNCGLTLRESLHIGKFGCNTCYETFEAYLPRIVERVQAGNQKHVGKAPLKSAEKIARKKKIETLEQQLKELVDNQNFEQAVHVRDEIKALKESEAE</sequence>
<dbReference type="PROSITE" id="PS50151">
    <property type="entry name" value="UVR"/>
    <property type="match status" value="1"/>
</dbReference>
<dbReference type="SUPFAM" id="SSF46600">
    <property type="entry name" value="C-terminal UvrC-binding domain of UvrB"/>
    <property type="match status" value="1"/>
</dbReference>
<dbReference type="OrthoDB" id="9788704at2"/>
<dbReference type="GO" id="GO:0008270">
    <property type="term" value="F:zinc ion binding"/>
    <property type="evidence" value="ECO:0007669"/>
    <property type="project" value="TreeGrafter"/>
</dbReference>
<dbReference type="Pfam" id="PF02151">
    <property type="entry name" value="UVR"/>
    <property type="match status" value="1"/>
</dbReference>
<dbReference type="EMBL" id="SCWB01000007">
    <property type="protein sequence ID" value="TDM12036.1"/>
    <property type="molecule type" value="Genomic_DNA"/>
</dbReference>
<gene>
    <name evidence="3" type="ORF">ERX29_05440</name>
</gene>
<evidence type="ECO:0000256" key="1">
    <source>
        <dbReference type="SAM" id="Coils"/>
    </source>
</evidence>
<evidence type="ECO:0000259" key="2">
    <source>
        <dbReference type="PROSITE" id="PS50151"/>
    </source>
</evidence>
<dbReference type="GO" id="GO:0046870">
    <property type="term" value="F:cadmium ion binding"/>
    <property type="evidence" value="ECO:0007669"/>
    <property type="project" value="TreeGrafter"/>
</dbReference>
<name>A0A4R6BUW7_9STAP</name>
<keyword evidence="1" id="KW-0175">Coiled coil</keyword>
<dbReference type="GO" id="GO:1990169">
    <property type="term" value="P:stress response to copper ion"/>
    <property type="evidence" value="ECO:0007669"/>
    <property type="project" value="TreeGrafter"/>
</dbReference>
<dbReference type="Proteomes" id="UP000294802">
    <property type="component" value="Unassembled WGS sequence"/>
</dbReference>
<dbReference type="InterPro" id="IPR036876">
    <property type="entry name" value="UVR_dom_sf"/>
</dbReference>
<dbReference type="InterPro" id="IPR001943">
    <property type="entry name" value="UVR_dom"/>
</dbReference>
<protein>
    <recommendedName>
        <fullName evidence="2">UVR domain-containing protein</fullName>
    </recommendedName>
</protein>
<evidence type="ECO:0000313" key="4">
    <source>
        <dbReference type="Proteomes" id="UP000294802"/>
    </source>
</evidence>
<dbReference type="GO" id="GO:0005507">
    <property type="term" value="F:copper ion binding"/>
    <property type="evidence" value="ECO:0007669"/>
    <property type="project" value="TreeGrafter"/>
</dbReference>
<accession>A0A4R6BUW7</accession>
<comment type="caution">
    <text evidence="3">The sequence shown here is derived from an EMBL/GenBank/DDBJ whole genome shotgun (WGS) entry which is preliminary data.</text>
</comment>
<dbReference type="InterPro" id="IPR025542">
    <property type="entry name" value="YacH"/>
</dbReference>